<gene>
    <name evidence="9" type="primary">glyA</name>
    <name evidence="12" type="ORF">GCM10007108_04320</name>
</gene>
<keyword evidence="5 9" id="KW-0554">One-carbon metabolism</keyword>
<evidence type="ECO:0000256" key="4">
    <source>
        <dbReference type="ARBA" id="ARBA00022490"/>
    </source>
</evidence>
<dbReference type="GO" id="GO:0019264">
    <property type="term" value="P:glycine biosynthetic process from serine"/>
    <property type="evidence" value="ECO:0007669"/>
    <property type="project" value="UniProtKB-UniRule"/>
</dbReference>
<keyword evidence="7 9" id="KW-0808">Transferase</keyword>
<keyword evidence="8 9" id="KW-0663">Pyridoxal phosphate</keyword>
<comment type="subcellular location">
    <subcellularLocation>
        <location evidence="9">Cytoplasm</location>
    </subcellularLocation>
</comment>
<keyword evidence="4 9" id="KW-0963">Cytoplasm</keyword>
<dbReference type="CDD" id="cd00378">
    <property type="entry name" value="SHMT"/>
    <property type="match status" value="1"/>
</dbReference>
<dbReference type="Gene3D" id="3.90.1150.10">
    <property type="entry name" value="Aspartate Aminotransferase, domain 1"/>
    <property type="match status" value="1"/>
</dbReference>
<comment type="subunit">
    <text evidence="3 9">Homodimer.</text>
</comment>
<evidence type="ECO:0000256" key="3">
    <source>
        <dbReference type="ARBA" id="ARBA00011738"/>
    </source>
</evidence>
<feature type="binding site" evidence="9">
    <location>
        <position position="117"/>
    </location>
    <ligand>
        <name>(6S)-5,6,7,8-tetrahydrofolate</name>
        <dbReference type="ChEBI" id="CHEBI:57453"/>
    </ligand>
</feature>
<dbReference type="InterPro" id="IPR049943">
    <property type="entry name" value="Ser_HO-MeTrfase-like"/>
</dbReference>
<dbReference type="HAMAP" id="MF_00051">
    <property type="entry name" value="SHMT"/>
    <property type="match status" value="1"/>
</dbReference>
<dbReference type="AlphaFoldDB" id="A0AA37F9G9"/>
<evidence type="ECO:0000256" key="10">
    <source>
        <dbReference type="PIRSR" id="PIRSR000412-50"/>
    </source>
</evidence>
<comment type="pathway">
    <text evidence="9">Amino-acid biosynthesis; glycine biosynthesis; glycine from L-serine: step 1/1.</text>
</comment>
<dbReference type="InterPro" id="IPR015422">
    <property type="entry name" value="PyrdxlP-dep_Trfase_small"/>
</dbReference>
<dbReference type="EC" id="2.1.2.-" evidence="9"/>
<evidence type="ECO:0000313" key="13">
    <source>
        <dbReference type="Proteomes" id="UP000632195"/>
    </source>
</evidence>
<organism evidence="12 13">
    <name type="scientific">Thermogymnomonas acidicola</name>
    <dbReference type="NCBI Taxonomy" id="399579"/>
    <lineage>
        <taxon>Archaea</taxon>
        <taxon>Methanobacteriati</taxon>
        <taxon>Thermoplasmatota</taxon>
        <taxon>Thermoplasmata</taxon>
        <taxon>Thermoplasmatales</taxon>
        <taxon>Thermogymnomonas</taxon>
    </lineage>
</organism>
<evidence type="ECO:0000256" key="9">
    <source>
        <dbReference type="HAMAP-Rule" id="MF_00051"/>
    </source>
</evidence>
<sequence length="435" mass="48425">MERPIDYALAIRDLARRHNALFRDSIPLIASENIMSPLAMEMLLTDFGFRYAEGLPHHRYYQGNFFVDQVEDMVTELAKKVFGSKQADPRPISGTNANTSVLYGLTQPGDTITTPPLEGGGHISAARFGAVGLRGLNPVNYPFDVEEMNIDIDGTAKLLRETRPKLVLFGQSVFLFPTPLRELRDVFEEIGCTVWYDGAHVLGLIAGKQFQDPLREGAHIVTGSTHKTLPGPQHGIILGNADEEVWKAVQRGVFPGTLSNHHLNAMAALGVTLAEAMEFGEKYAAQVVKNARAMAEELASLGMKVLGEKNGYTRSHTLVVDVREYGGGRKVAELLEQRNIILNKNMLPWDDSRKSQNPSGLRIGSQEVTRIGFSEDDCREVARLIHRAVVKGEEKEKIIQEVRELKDAHREVKYCFGRLEAYRYFEIADLGDSGH</sequence>
<feature type="binding site" evidence="9">
    <location>
        <position position="243"/>
    </location>
    <ligand>
        <name>(6S)-5,6,7,8-tetrahydrofolate</name>
        <dbReference type="ChEBI" id="CHEBI:57453"/>
    </ligand>
</feature>
<dbReference type="GO" id="GO:0004372">
    <property type="term" value="F:glycine hydroxymethyltransferase activity"/>
    <property type="evidence" value="ECO:0007669"/>
    <property type="project" value="UniProtKB-UniRule"/>
</dbReference>
<dbReference type="GO" id="GO:0005737">
    <property type="term" value="C:cytoplasm"/>
    <property type="evidence" value="ECO:0007669"/>
    <property type="project" value="UniProtKB-SubCell"/>
</dbReference>
<dbReference type="PROSITE" id="PS00096">
    <property type="entry name" value="SHMT"/>
    <property type="match status" value="1"/>
</dbReference>
<dbReference type="Pfam" id="PF00464">
    <property type="entry name" value="SHMT"/>
    <property type="match status" value="1"/>
</dbReference>
<evidence type="ECO:0000259" key="11">
    <source>
        <dbReference type="Pfam" id="PF00464"/>
    </source>
</evidence>
<dbReference type="PANTHER" id="PTHR11680">
    <property type="entry name" value="SERINE HYDROXYMETHYLTRANSFERASE"/>
    <property type="match status" value="1"/>
</dbReference>
<comment type="caution">
    <text evidence="9">Lacks conserved residue(s) required for the propagation of feature annotation.</text>
</comment>
<dbReference type="InterPro" id="IPR015424">
    <property type="entry name" value="PyrdxlP-dep_Trfase"/>
</dbReference>
<dbReference type="SUPFAM" id="SSF53383">
    <property type="entry name" value="PLP-dependent transferases"/>
    <property type="match status" value="1"/>
</dbReference>
<name>A0AA37F9G9_9ARCH</name>
<dbReference type="PIRSF" id="PIRSF000412">
    <property type="entry name" value="SHMT"/>
    <property type="match status" value="1"/>
</dbReference>
<dbReference type="GO" id="GO:0035999">
    <property type="term" value="P:tetrahydrofolate interconversion"/>
    <property type="evidence" value="ECO:0007669"/>
    <property type="project" value="InterPro"/>
</dbReference>
<evidence type="ECO:0000256" key="7">
    <source>
        <dbReference type="ARBA" id="ARBA00022679"/>
    </source>
</evidence>
<dbReference type="NCBIfam" id="NF000586">
    <property type="entry name" value="PRK00011.1"/>
    <property type="match status" value="1"/>
</dbReference>
<comment type="similarity">
    <text evidence="2 9">Belongs to the SHMT family.</text>
</comment>
<comment type="caution">
    <text evidence="12">The sequence shown here is derived from an EMBL/GenBank/DDBJ whole genome shotgun (WGS) entry which is preliminary data.</text>
</comment>
<accession>A0AA37F9G9</accession>
<evidence type="ECO:0000256" key="2">
    <source>
        <dbReference type="ARBA" id="ARBA00006376"/>
    </source>
</evidence>
<comment type="cofactor">
    <cofactor evidence="1 9 10">
        <name>pyridoxal 5'-phosphate</name>
        <dbReference type="ChEBI" id="CHEBI:597326"/>
    </cofactor>
</comment>
<feature type="modified residue" description="N6-(pyridoxal phosphate)lysine" evidence="9 10">
    <location>
        <position position="227"/>
    </location>
</feature>
<dbReference type="FunFam" id="3.40.640.10:FF:000101">
    <property type="entry name" value="Serine hydroxymethyltransferase"/>
    <property type="match status" value="1"/>
</dbReference>
<feature type="binding site" evidence="9">
    <location>
        <begin position="121"/>
        <end position="123"/>
    </location>
    <ligand>
        <name>(6S)-5,6,7,8-tetrahydrofolate</name>
        <dbReference type="ChEBI" id="CHEBI:57453"/>
    </ligand>
</feature>
<dbReference type="Gene3D" id="3.40.640.10">
    <property type="entry name" value="Type I PLP-dependent aspartate aminotransferase-like (Major domain)"/>
    <property type="match status" value="1"/>
</dbReference>
<evidence type="ECO:0000313" key="12">
    <source>
        <dbReference type="EMBL" id="GGM69371.1"/>
    </source>
</evidence>
<proteinExistence type="inferred from homology"/>
<feature type="domain" description="Serine hydroxymethyltransferase-like" evidence="11">
    <location>
        <begin position="14"/>
        <end position="385"/>
    </location>
</feature>
<evidence type="ECO:0000256" key="1">
    <source>
        <dbReference type="ARBA" id="ARBA00001933"/>
    </source>
</evidence>
<dbReference type="PANTHER" id="PTHR11680:SF35">
    <property type="entry name" value="SERINE HYDROXYMETHYLTRANSFERASE 1"/>
    <property type="match status" value="1"/>
</dbReference>
<reference evidence="12" key="2">
    <citation type="submission" date="2022-09" db="EMBL/GenBank/DDBJ databases">
        <authorList>
            <person name="Sun Q."/>
            <person name="Ohkuma M."/>
        </authorList>
    </citation>
    <scope>NUCLEOTIDE SEQUENCE</scope>
    <source>
        <strain evidence="12">JCM 13583</strain>
    </source>
</reference>
<dbReference type="RefSeq" id="WP_188679916.1">
    <property type="nucleotide sequence ID" value="NZ_BMNY01000001.1"/>
</dbReference>
<dbReference type="EMBL" id="BMNY01000001">
    <property type="protein sequence ID" value="GGM69371.1"/>
    <property type="molecule type" value="Genomic_DNA"/>
</dbReference>
<keyword evidence="13" id="KW-1185">Reference proteome</keyword>
<dbReference type="InterPro" id="IPR001085">
    <property type="entry name" value="Ser_HO-MeTrfase"/>
</dbReference>
<keyword evidence="6 9" id="KW-0028">Amino-acid biosynthesis</keyword>
<dbReference type="InterPro" id="IPR039429">
    <property type="entry name" value="SHMT-like_dom"/>
</dbReference>
<feature type="site" description="Plays an important role in substrate specificity" evidence="9">
    <location>
        <position position="226"/>
    </location>
</feature>
<evidence type="ECO:0000256" key="8">
    <source>
        <dbReference type="ARBA" id="ARBA00022898"/>
    </source>
</evidence>
<dbReference type="Proteomes" id="UP000632195">
    <property type="component" value="Unassembled WGS sequence"/>
</dbReference>
<reference evidence="12" key="1">
    <citation type="journal article" date="2014" name="Int. J. Syst. Evol. Microbiol.">
        <title>Complete genome sequence of Corynebacterium casei LMG S-19264T (=DSM 44701T), isolated from a smear-ripened cheese.</title>
        <authorList>
            <consortium name="US DOE Joint Genome Institute (JGI-PGF)"/>
            <person name="Walter F."/>
            <person name="Albersmeier A."/>
            <person name="Kalinowski J."/>
            <person name="Ruckert C."/>
        </authorList>
    </citation>
    <scope>NUCLEOTIDE SEQUENCE</scope>
    <source>
        <strain evidence="12">JCM 13583</strain>
    </source>
</reference>
<dbReference type="InterPro" id="IPR019798">
    <property type="entry name" value="Ser_HO-MeTrfase_PLP_BS"/>
</dbReference>
<protein>
    <recommendedName>
        <fullName evidence="9">Serine hydroxymethyltransferase</fullName>
        <shortName evidence="9">SHMT</shortName>
        <shortName evidence="9">Serine methylase</shortName>
        <ecNumber evidence="9">2.1.2.-</ecNumber>
    </recommendedName>
</protein>
<comment type="function">
    <text evidence="9">Catalyzes the reversible interconversion of serine and glycine with a modified folate serving as the one-carbon carrier. Also exhibits a pteridine-independent aldolase activity toward beta-hydroxyamino acids, producing glycine and aldehydes, via a retro-aldol mechanism.</text>
</comment>
<evidence type="ECO:0000256" key="5">
    <source>
        <dbReference type="ARBA" id="ARBA00022563"/>
    </source>
</evidence>
<evidence type="ECO:0000256" key="6">
    <source>
        <dbReference type="ARBA" id="ARBA00022605"/>
    </source>
</evidence>
<dbReference type="GO" id="GO:0030170">
    <property type="term" value="F:pyridoxal phosphate binding"/>
    <property type="evidence" value="ECO:0007669"/>
    <property type="project" value="UniProtKB-UniRule"/>
</dbReference>
<dbReference type="InterPro" id="IPR015421">
    <property type="entry name" value="PyrdxlP-dep_Trfase_major"/>
</dbReference>